<dbReference type="Proteomes" id="UP000327157">
    <property type="component" value="Chromosome 11"/>
</dbReference>
<dbReference type="PANTHER" id="PTHR31672">
    <property type="entry name" value="BNACNNG10540D PROTEIN"/>
    <property type="match status" value="1"/>
</dbReference>
<dbReference type="Gene3D" id="1.20.1280.50">
    <property type="match status" value="1"/>
</dbReference>
<sequence>MENPNFPTDIMLDILSRLPVKSLCRFRCVSKSWRSLVTDPDFVKIHLNKAFENVEIFHQRRRLMFSDGSHRSLYSLDLDEFLNHNDAVHNYLDEKENDNDINTNDDDDEAVATELDYIYSEIPNNWVFMVLHCNGLLLCQLYNWELYLVNPATRKSKKLPDIPSSSIAYYYFDLFGLGFDHSTDDYKVVDLRYLKGGIMFIVYTLKTGSWREIQRQYPYKSDLMLHGILVSGGLHWLVNRVRGSSSVIISFDLAEEHVQEIPLPCDLVDAKGYIVGVFRQMLCITRCDGQTHNEFWIMKEYGVRESWTKVRISMPYSLLLHSGFKRKNHDLLVFKDRLFMYNFNGERFRKLSVSGFPIVTEVGIYLESLVSPNSCRGEC</sequence>
<dbReference type="PANTHER" id="PTHR31672:SF13">
    <property type="entry name" value="F-BOX PROTEIN CPR30-LIKE"/>
    <property type="match status" value="1"/>
</dbReference>
<dbReference type="EMBL" id="SMOL01000559">
    <property type="protein sequence ID" value="KAB2606089.1"/>
    <property type="molecule type" value="Genomic_DNA"/>
</dbReference>
<dbReference type="Pfam" id="PF07734">
    <property type="entry name" value="FBA_1"/>
    <property type="match status" value="1"/>
</dbReference>
<gene>
    <name evidence="2" type="ORF">D8674_005806</name>
</gene>
<dbReference type="PROSITE" id="PS50181">
    <property type="entry name" value="FBOX"/>
    <property type="match status" value="1"/>
</dbReference>
<dbReference type="NCBIfam" id="TIGR01640">
    <property type="entry name" value="F_box_assoc_1"/>
    <property type="match status" value="1"/>
</dbReference>
<dbReference type="Pfam" id="PF00646">
    <property type="entry name" value="F-box"/>
    <property type="match status" value="1"/>
</dbReference>
<dbReference type="AlphaFoldDB" id="A0A5N5FSG1"/>
<dbReference type="SUPFAM" id="SSF81383">
    <property type="entry name" value="F-box domain"/>
    <property type="match status" value="1"/>
</dbReference>
<reference evidence="2 3" key="1">
    <citation type="submission" date="2019-09" db="EMBL/GenBank/DDBJ databases">
        <authorList>
            <person name="Ou C."/>
        </authorList>
    </citation>
    <scope>NUCLEOTIDE SEQUENCE [LARGE SCALE GENOMIC DNA]</scope>
    <source>
        <strain evidence="2">S2</strain>
        <tissue evidence="2">Leaf</tissue>
    </source>
</reference>
<evidence type="ECO:0000259" key="1">
    <source>
        <dbReference type="PROSITE" id="PS50181"/>
    </source>
</evidence>
<organism evidence="2 3">
    <name type="scientific">Pyrus ussuriensis x Pyrus communis</name>
    <dbReference type="NCBI Taxonomy" id="2448454"/>
    <lineage>
        <taxon>Eukaryota</taxon>
        <taxon>Viridiplantae</taxon>
        <taxon>Streptophyta</taxon>
        <taxon>Embryophyta</taxon>
        <taxon>Tracheophyta</taxon>
        <taxon>Spermatophyta</taxon>
        <taxon>Magnoliopsida</taxon>
        <taxon>eudicotyledons</taxon>
        <taxon>Gunneridae</taxon>
        <taxon>Pentapetalae</taxon>
        <taxon>rosids</taxon>
        <taxon>fabids</taxon>
        <taxon>Rosales</taxon>
        <taxon>Rosaceae</taxon>
        <taxon>Amygdaloideae</taxon>
        <taxon>Maleae</taxon>
        <taxon>Pyrus</taxon>
    </lineage>
</organism>
<dbReference type="SMART" id="SM00256">
    <property type="entry name" value="FBOX"/>
    <property type="match status" value="1"/>
</dbReference>
<dbReference type="InterPro" id="IPR036047">
    <property type="entry name" value="F-box-like_dom_sf"/>
</dbReference>
<feature type="domain" description="F-box" evidence="1">
    <location>
        <begin position="1"/>
        <end position="54"/>
    </location>
</feature>
<evidence type="ECO:0000313" key="3">
    <source>
        <dbReference type="Proteomes" id="UP000327157"/>
    </source>
</evidence>
<dbReference type="InterPro" id="IPR006527">
    <property type="entry name" value="F-box-assoc_dom_typ1"/>
</dbReference>
<evidence type="ECO:0000313" key="2">
    <source>
        <dbReference type="EMBL" id="KAB2606089.1"/>
    </source>
</evidence>
<dbReference type="InterPro" id="IPR001810">
    <property type="entry name" value="F-box_dom"/>
</dbReference>
<dbReference type="OrthoDB" id="1137034at2759"/>
<dbReference type="InterPro" id="IPR050796">
    <property type="entry name" value="SCF_F-box_component"/>
</dbReference>
<reference evidence="2 3" key="3">
    <citation type="submission" date="2019-11" db="EMBL/GenBank/DDBJ databases">
        <title>A de novo genome assembly of a pear dwarfing rootstock.</title>
        <authorList>
            <person name="Wang F."/>
            <person name="Wang J."/>
            <person name="Li S."/>
            <person name="Zhang Y."/>
            <person name="Fang M."/>
            <person name="Ma L."/>
            <person name="Zhao Y."/>
            <person name="Jiang S."/>
        </authorList>
    </citation>
    <scope>NUCLEOTIDE SEQUENCE [LARGE SCALE GENOMIC DNA]</scope>
    <source>
        <strain evidence="2">S2</strain>
        <tissue evidence="2">Leaf</tissue>
    </source>
</reference>
<reference evidence="3" key="2">
    <citation type="submission" date="2019-10" db="EMBL/GenBank/DDBJ databases">
        <title>A de novo genome assembly of a pear dwarfing rootstock.</title>
        <authorList>
            <person name="Wang F."/>
            <person name="Wang J."/>
            <person name="Li S."/>
            <person name="Zhang Y."/>
            <person name="Fang M."/>
            <person name="Ma L."/>
            <person name="Zhao Y."/>
            <person name="Jiang S."/>
        </authorList>
    </citation>
    <scope>NUCLEOTIDE SEQUENCE [LARGE SCALE GENOMIC DNA]</scope>
</reference>
<dbReference type="InterPro" id="IPR017451">
    <property type="entry name" value="F-box-assoc_interact_dom"/>
</dbReference>
<protein>
    <submittedName>
        <fullName evidence="2">F-box/kelch-repeat protein</fullName>
    </submittedName>
</protein>
<comment type="caution">
    <text evidence="2">The sequence shown here is derived from an EMBL/GenBank/DDBJ whole genome shotgun (WGS) entry which is preliminary data.</text>
</comment>
<proteinExistence type="predicted"/>
<accession>A0A5N5FSG1</accession>
<dbReference type="CDD" id="cd22157">
    <property type="entry name" value="F-box_AtFBW1-like"/>
    <property type="match status" value="1"/>
</dbReference>
<name>A0A5N5FSG1_9ROSA</name>
<keyword evidence="3" id="KW-1185">Reference proteome</keyword>